<feature type="transmembrane region" description="Helical" evidence="1">
    <location>
        <begin position="186"/>
        <end position="204"/>
    </location>
</feature>
<gene>
    <name evidence="2" type="ORF">JHL15_13670</name>
</gene>
<keyword evidence="1" id="KW-0812">Transmembrane</keyword>
<proteinExistence type="predicted"/>
<dbReference type="InterPro" id="IPR022134">
    <property type="entry name" value="DUF3667"/>
</dbReference>
<keyword evidence="1" id="KW-1133">Transmembrane helix</keyword>
<dbReference type="EMBL" id="JAENHK010000010">
    <property type="protein sequence ID" value="MBK1896811.1"/>
    <property type="molecule type" value="Genomic_DNA"/>
</dbReference>
<name>A0ABS1FWI8_9FLAO</name>
<feature type="transmembrane region" description="Helical" evidence="1">
    <location>
        <begin position="152"/>
        <end position="174"/>
    </location>
</feature>
<sequence length="242" mass="27900">MNKKSCLNCGYTISDEFCAHCGQKTDTARITYLSLIKNDIFGSIWHVETRFFKTIKNVLLEPGKTAMDYISGKRIRYYNFISLLLILFSFNVLALHFYEKFVTEETIHEVSKIRAFFSKYSKTILFVIIPMLAINAFFVFKKTKLNLAEHFIIGTVSLLGILVIFLLDDIVSFIGLWKPISKITDVVDKIIFVLFILFPAATYWNAFRKMYSKLGLIGRVSVLYVLMGIESLAIITVLYKIF</sequence>
<evidence type="ECO:0000313" key="3">
    <source>
        <dbReference type="Proteomes" id="UP000628669"/>
    </source>
</evidence>
<comment type="caution">
    <text evidence="2">The sequence shown here is derived from an EMBL/GenBank/DDBJ whole genome shotgun (WGS) entry which is preliminary data.</text>
</comment>
<keyword evidence="3" id="KW-1185">Reference proteome</keyword>
<reference evidence="3" key="1">
    <citation type="submission" date="2021-01" db="EMBL/GenBank/DDBJ databases">
        <title>Genome public.</title>
        <authorList>
            <person name="Liu C."/>
            <person name="Sun Q."/>
        </authorList>
    </citation>
    <scope>NUCLEOTIDE SEQUENCE [LARGE SCALE GENOMIC DNA]</scope>
    <source>
        <strain evidence="3">YIM B02567</strain>
    </source>
</reference>
<feature type="transmembrane region" description="Helical" evidence="1">
    <location>
        <begin position="216"/>
        <end position="239"/>
    </location>
</feature>
<evidence type="ECO:0000256" key="1">
    <source>
        <dbReference type="SAM" id="Phobius"/>
    </source>
</evidence>
<dbReference type="RefSeq" id="WP_200246576.1">
    <property type="nucleotide sequence ID" value="NZ_JAENHK010000010.1"/>
</dbReference>
<accession>A0ABS1FWI8</accession>
<feature type="transmembrane region" description="Helical" evidence="1">
    <location>
        <begin position="77"/>
        <end position="98"/>
    </location>
</feature>
<feature type="transmembrane region" description="Helical" evidence="1">
    <location>
        <begin position="123"/>
        <end position="140"/>
    </location>
</feature>
<dbReference type="Pfam" id="PF12412">
    <property type="entry name" value="DUF3667"/>
    <property type="match status" value="1"/>
</dbReference>
<protein>
    <submittedName>
        <fullName evidence="2">DUF3667 domain-containing protein</fullName>
    </submittedName>
</protein>
<organism evidence="2 3">
    <name type="scientific">Chryseobacterium paridis</name>
    <dbReference type="NCBI Taxonomy" id="2800328"/>
    <lineage>
        <taxon>Bacteria</taxon>
        <taxon>Pseudomonadati</taxon>
        <taxon>Bacteroidota</taxon>
        <taxon>Flavobacteriia</taxon>
        <taxon>Flavobacteriales</taxon>
        <taxon>Weeksellaceae</taxon>
        <taxon>Chryseobacterium group</taxon>
        <taxon>Chryseobacterium</taxon>
    </lineage>
</organism>
<dbReference type="Proteomes" id="UP000628669">
    <property type="component" value="Unassembled WGS sequence"/>
</dbReference>
<keyword evidence="1" id="KW-0472">Membrane</keyword>
<evidence type="ECO:0000313" key="2">
    <source>
        <dbReference type="EMBL" id="MBK1896811.1"/>
    </source>
</evidence>